<evidence type="ECO:0008006" key="4">
    <source>
        <dbReference type="Google" id="ProtNLM"/>
    </source>
</evidence>
<proteinExistence type="predicted"/>
<dbReference type="AlphaFoldDB" id="A0A411HL47"/>
<gene>
    <name evidence="2" type="ORF">ELE36_13255</name>
</gene>
<protein>
    <recommendedName>
        <fullName evidence="4">Right-handed parallel beta-helix repeat-containing protein</fullName>
    </recommendedName>
</protein>
<dbReference type="RefSeq" id="WP_129834060.1">
    <property type="nucleotide sequence ID" value="NZ_CP035704.1"/>
</dbReference>
<organism evidence="2 3">
    <name type="scientific">Pseudolysobacter antarcticus</name>
    <dbReference type="NCBI Taxonomy" id="2511995"/>
    <lineage>
        <taxon>Bacteria</taxon>
        <taxon>Pseudomonadati</taxon>
        <taxon>Pseudomonadota</taxon>
        <taxon>Gammaproteobacteria</taxon>
        <taxon>Lysobacterales</taxon>
        <taxon>Rhodanobacteraceae</taxon>
        <taxon>Pseudolysobacter</taxon>
    </lineage>
</organism>
<dbReference type="EMBL" id="CP035704">
    <property type="protein sequence ID" value="QBB71245.1"/>
    <property type="molecule type" value="Genomic_DNA"/>
</dbReference>
<dbReference type="InterPro" id="IPR011050">
    <property type="entry name" value="Pectin_lyase_fold/virulence"/>
</dbReference>
<dbReference type="NCBIfam" id="NF041518">
    <property type="entry name" value="choice_anch_Q"/>
    <property type="match status" value="1"/>
</dbReference>
<accession>A0A411HL47</accession>
<dbReference type="InterPro" id="IPR059226">
    <property type="entry name" value="Choice_anch_Q_dom"/>
</dbReference>
<dbReference type="KEGG" id="xbc:ELE36_13255"/>
<feature type="compositionally biased region" description="Basic residues" evidence="1">
    <location>
        <begin position="16"/>
        <end position="30"/>
    </location>
</feature>
<dbReference type="Proteomes" id="UP000291562">
    <property type="component" value="Chromosome"/>
</dbReference>
<reference evidence="2 3" key="1">
    <citation type="submission" date="2019-01" db="EMBL/GenBank/DDBJ databases">
        <title>Pseudolysobacter antarctica gen. nov., sp. nov., isolated from Fildes Peninsula, Antarctica.</title>
        <authorList>
            <person name="Wei Z."/>
            <person name="Peng F."/>
        </authorList>
    </citation>
    <scope>NUCLEOTIDE SEQUENCE [LARGE SCALE GENOMIC DNA]</scope>
    <source>
        <strain evidence="2 3">AQ6-296</strain>
    </source>
</reference>
<feature type="region of interest" description="Disordered" evidence="1">
    <location>
        <begin position="1"/>
        <end position="30"/>
    </location>
</feature>
<dbReference type="SUPFAM" id="SSF51126">
    <property type="entry name" value="Pectin lyase-like"/>
    <property type="match status" value="1"/>
</dbReference>
<evidence type="ECO:0000313" key="3">
    <source>
        <dbReference type="Proteomes" id="UP000291562"/>
    </source>
</evidence>
<feature type="compositionally biased region" description="Polar residues" evidence="1">
    <location>
        <begin position="1"/>
        <end position="15"/>
    </location>
</feature>
<keyword evidence="3" id="KW-1185">Reference proteome</keyword>
<name>A0A411HL47_9GAMM</name>
<evidence type="ECO:0000256" key="1">
    <source>
        <dbReference type="SAM" id="MobiDB-lite"/>
    </source>
</evidence>
<sequence>MNSMNPQKSLRSNSPQRRKRMFATRPKKLPHNSQLTDSWWLRLDRGVSFAIRAALAFLGMLLIVCADMRSANATVFCGNSAASIQVSLSATQSNNEDDEVRIAAGQYLLSTPLIYQSTQAHSITISGGWNANCTSFNGAATVLNGQSTVRPLFILASGGGGVNVSWLTFSYGVETNNGGGGLYVSTDSGAITIDLNRFSFNHATNLGGGLNAYSLSGELRVRGNVAFGNSAASGGGFELTSYAANSYVIGNTIVGNSSADSTGGGGLYLAGVYFWLSNNIVWNNNANSAVDMRAAAPHARIDNDIGSSSSNAADPLHNVGNINVNPGFASCALLCQDFELLPTSALVNAGENAPVGGALDSDLNLGGRAIGTHADIGAFESDVLLRNGFD</sequence>
<dbReference type="OrthoDB" id="5931607at2"/>
<evidence type="ECO:0000313" key="2">
    <source>
        <dbReference type="EMBL" id="QBB71245.1"/>
    </source>
</evidence>